<dbReference type="EMBL" id="LRGB01010658">
    <property type="protein sequence ID" value="KZS00328.1"/>
    <property type="molecule type" value="Genomic_DNA"/>
</dbReference>
<dbReference type="Proteomes" id="UP000076858">
    <property type="component" value="Unassembled WGS sequence"/>
</dbReference>
<gene>
    <name evidence="1" type="ORF">APZ42_003396</name>
</gene>
<evidence type="ECO:0000313" key="2">
    <source>
        <dbReference type="Proteomes" id="UP000076858"/>
    </source>
</evidence>
<reference evidence="1 2" key="1">
    <citation type="submission" date="2016-03" db="EMBL/GenBank/DDBJ databases">
        <title>EvidentialGene: Evidence-directed Construction of Genes on Genomes.</title>
        <authorList>
            <person name="Gilbert D.G."/>
            <person name="Choi J.-H."/>
            <person name="Mockaitis K."/>
            <person name="Colbourne J."/>
            <person name="Pfrender M."/>
        </authorList>
    </citation>
    <scope>NUCLEOTIDE SEQUENCE [LARGE SCALE GENOMIC DNA]</scope>
    <source>
        <strain evidence="1 2">Xinb3</strain>
        <tissue evidence="1">Complete organism</tissue>
    </source>
</reference>
<organism evidence="1 2">
    <name type="scientific">Daphnia magna</name>
    <dbReference type="NCBI Taxonomy" id="35525"/>
    <lineage>
        <taxon>Eukaryota</taxon>
        <taxon>Metazoa</taxon>
        <taxon>Ecdysozoa</taxon>
        <taxon>Arthropoda</taxon>
        <taxon>Crustacea</taxon>
        <taxon>Branchiopoda</taxon>
        <taxon>Diplostraca</taxon>
        <taxon>Cladocera</taxon>
        <taxon>Anomopoda</taxon>
        <taxon>Daphniidae</taxon>
        <taxon>Daphnia</taxon>
    </lineage>
</organism>
<name>A0A0P6CPB8_9CRUS</name>
<sequence>MGGKTCFCVSSFFCSFYYFTYYLPRRRHPPQLTSVINQRFVVAPADSASRNNQLKTEKLKI</sequence>
<evidence type="ECO:0000313" key="1">
    <source>
        <dbReference type="EMBL" id="KZS00328.1"/>
    </source>
</evidence>
<accession>A0A0P6CPB8</accession>
<keyword evidence="2" id="KW-1185">Reference proteome</keyword>
<protein>
    <submittedName>
        <fullName evidence="1">Uncharacterized protein</fullName>
    </submittedName>
</protein>
<comment type="caution">
    <text evidence="1">The sequence shown here is derived from an EMBL/GenBank/DDBJ whole genome shotgun (WGS) entry which is preliminary data.</text>
</comment>
<proteinExistence type="predicted"/>
<dbReference type="AlphaFoldDB" id="A0A0P6CPB8"/>